<feature type="transmembrane region" description="Helical" evidence="1">
    <location>
        <begin position="50"/>
        <end position="71"/>
    </location>
</feature>
<evidence type="ECO:0000313" key="5">
    <source>
        <dbReference type="Proteomes" id="UP001448498"/>
    </source>
</evidence>
<evidence type="ECO:0000259" key="3">
    <source>
        <dbReference type="Pfam" id="PF20995"/>
    </source>
</evidence>
<keyword evidence="1" id="KW-1133">Transmembrane helix</keyword>
<feature type="domain" description="Type VI lipase adapter protein Tla3 N-terminal" evidence="2">
    <location>
        <begin position="105"/>
        <end position="267"/>
    </location>
</feature>
<dbReference type="InterPro" id="IPR021531">
    <property type="entry name" value="Tla3_N"/>
</dbReference>
<proteinExistence type="predicted"/>
<dbReference type="EMBL" id="CP109823">
    <property type="protein sequence ID" value="XAE52946.1"/>
    <property type="molecule type" value="Genomic_DNA"/>
</dbReference>
<evidence type="ECO:0000313" key="4">
    <source>
        <dbReference type="EMBL" id="XAE52946.1"/>
    </source>
</evidence>
<feature type="transmembrane region" description="Helical" evidence="1">
    <location>
        <begin position="12"/>
        <end position="30"/>
    </location>
</feature>
<evidence type="ECO:0000259" key="2">
    <source>
        <dbReference type="Pfam" id="PF11394"/>
    </source>
</evidence>
<dbReference type="RefSeq" id="WP_342706043.1">
    <property type="nucleotide sequence ID" value="NZ_CP109823.1"/>
</dbReference>
<name>A0ABZ3DWW7_9BURK</name>
<keyword evidence="1" id="KW-0472">Membrane</keyword>
<reference evidence="4 5" key="1">
    <citation type="submission" date="2022-10" db="EMBL/GenBank/DDBJ databases">
        <title>Genomic of Burkholderia cepacia PN-1.</title>
        <authorList>
            <person name="Yang Y."/>
            <person name="Guan H."/>
            <person name="Huang J."/>
        </authorList>
    </citation>
    <scope>NUCLEOTIDE SEQUENCE [LARGE SCALE GENOMIC DNA]</scope>
    <source>
        <strain evidence="4 5">PN-1</strain>
    </source>
</reference>
<dbReference type="Pfam" id="PF20995">
    <property type="entry name" value="Tla3_C"/>
    <property type="match status" value="1"/>
</dbReference>
<protein>
    <submittedName>
        <fullName evidence="4">DUF2875 family protein</fullName>
    </submittedName>
</protein>
<dbReference type="InterPro" id="IPR048303">
    <property type="entry name" value="Tla3_C"/>
</dbReference>
<organism evidence="4 5">
    <name type="scientific">Burkholderia arboris</name>
    <dbReference type="NCBI Taxonomy" id="488730"/>
    <lineage>
        <taxon>Bacteria</taxon>
        <taxon>Pseudomonadati</taxon>
        <taxon>Pseudomonadota</taxon>
        <taxon>Betaproteobacteria</taxon>
        <taxon>Burkholderiales</taxon>
        <taxon>Burkholderiaceae</taxon>
        <taxon>Burkholderia</taxon>
        <taxon>Burkholderia cepacia complex</taxon>
    </lineage>
</organism>
<keyword evidence="1" id="KW-0812">Transmembrane</keyword>
<dbReference type="Proteomes" id="UP001448498">
    <property type="component" value="Chromosome 2"/>
</dbReference>
<gene>
    <name evidence="4" type="ORF">OHZ10_35960</name>
</gene>
<feature type="domain" description="Type VI lipase adapter protein Tla3 C-terminal" evidence="3">
    <location>
        <begin position="396"/>
        <end position="529"/>
    </location>
</feature>
<evidence type="ECO:0000256" key="1">
    <source>
        <dbReference type="SAM" id="Phobius"/>
    </source>
</evidence>
<keyword evidence="5" id="KW-1185">Reference proteome</keyword>
<sequence>MTITSSTRASKRPLFGALMMVLALFWAAVLKLLTVSSTLSWGTIPMTQRVLLWLLPIALIGGIAYAGHSLWSRQHTPRSFDPAAVQAAAAHDDAVAAAAARDPRFTLEIRRFGVTVDRFRQRALLMRLDEAGVNGKLLLQDPKEYPWEAMARMSAEGQRENNVFGYTLRNWTDYWPIPVIVAGPPRDENNIDADRMATHISSADNGAGIGNTVYIRLDEIHTEHGDEIMSRVFNFFDQHPDLPAVVLLIEDGLNTRAYLRTPGEVDVEQQRKNGNFVPKRPDSFVALLVTRKDRVDKLIRPYTVDAPEAIDNTKTQYDVIKLWNYFWAEQKAYWAASDAAGESTHKEMPWDYWQSKLPEFWKTTPLKAPEGFKPNPWVPIPWTTWQLKEYDDWPVLAYLHRPVRVDLSDGNGESLKKGEKIEKLRAGWQQALDTLPTGGQPGRMFYDTGASNSQLALLVQSLHDNPQHIDLDDPKDAFDMQRRIGGDTGTSSTWVQLALALMLDYGDGKTSALVNLRDPLHGTIVMLTPPDEASRKANPQTFSWDF</sequence>
<accession>A0ABZ3DWW7</accession>
<dbReference type="Pfam" id="PF11394">
    <property type="entry name" value="Tla3_N"/>
    <property type="match status" value="1"/>
</dbReference>